<dbReference type="InterPro" id="IPR039420">
    <property type="entry name" value="WalR-like"/>
</dbReference>
<dbReference type="SMART" id="SM00448">
    <property type="entry name" value="REC"/>
    <property type="match status" value="1"/>
</dbReference>
<dbReference type="PANTHER" id="PTHR48111">
    <property type="entry name" value="REGULATOR OF RPOS"/>
    <property type="match status" value="1"/>
</dbReference>
<keyword evidence="3 5" id="KW-0238">DNA-binding</keyword>
<dbReference type="InterPro" id="IPR011006">
    <property type="entry name" value="CheY-like_superfamily"/>
</dbReference>
<proteinExistence type="predicted"/>
<evidence type="ECO:0000256" key="5">
    <source>
        <dbReference type="PROSITE-ProRule" id="PRU01091"/>
    </source>
</evidence>
<gene>
    <name evidence="8" type="ORF">E0486_07945</name>
</gene>
<dbReference type="GO" id="GO:0005829">
    <property type="term" value="C:cytosol"/>
    <property type="evidence" value="ECO:0007669"/>
    <property type="project" value="TreeGrafter"/>
</dbReference>
<dbReference type="InterPro" id="IPR001789">
    <property type="entry name" value="Sig_transdc_resp-reg_receiver"/>
</dbReference>
<evidence type="ECO:0000259" key="6">
    <source>
        <dbReference type="PROSITE" id="PS50110"/>
    </source>
</evidence>
<dbReference type="Proteomes" id="UP000295164">
    <property type="component" value="Unassembled WGS sequence"/>
</dbReference>
<dbReference type="Pfam" id="PF00486">
    <property type="entry name" value="Trans_reg_C"/>
    <property type="match status" value="1"/>
</dbReference>
<dbReference type="SUPFAM" id="SSF46894">
    <property type="entry name" value="C-terminal effector domain of the bipartite response regulators"/>
    <property type="match status" value="1"/>
</dbReference>
<dbReference type="AlphaFoldDB" id="A0A4R4E0U5"/>
<dbReference type="InterPro" id="IPR001867">
    <property type="entry name" value="OmpR/PhoB-type_DNA-bd"/>
</dbReference>
<organism evidence="8 9">
    <name type="scientific">Flaviaesturariibacter aridisoli</name>
    <dbReference type="NCBI Taxonomy" id="2545761"/>
    <lineage>
        <taxon>Bacteria</taxon>
        <taxon>Pseudomonadati</taxon>
        <taxon>Bacteroidota</taxon>
        <taxon>Chitinophagia</taxon>
        <taxon>Chitinophagales</taxon>
        <taxon>Chitinophagaceae</taxon>
        <taxon>Flaviaestuariibacter</taxon>
    </lineage>
</organism>
<dbReference type="EMBL" id="SKFH01000009">
    <property type="protein sequence ID" value="TCZ72986.1"/>
    <property type="molecule type" value="Genomic_DNA"/>
</dbReference>
<sequence length="229" mass="26412">MDKPKRVLLAEDDLPLGALIREELEEDGYEVLHCPDGNTAWDQFQRQAPDICLLDVNLPGRDGFSLARKIRQRNDVVPILFLTAKSMEEDKLQGFAHGGDDYITKPFSMKELRSRMQVFLRRTGMLLPQTQTEIRLGKLLFLPGENRILNGTDEVLLTAKETQLLEFFCTNPNKILRREDILLHVWGKNDYFLGRSMDVFITKIRKHLKLDPALVLETIPQSGYRLHLP</sequence>
<dbReference type="CDD" id="cd17574">
    <property type="entry name" value="REC_OmpR"/>
    <property type="match status" value="1"/>
</dbReference>
<protein>
    <submittedName>
        <fullName evidence="8">Response regulator transcription factor</fullName>
    </submittedName>
</protein>
<keyword evidence="9" id="KW-1185">Reference proteome</keyword>
<dbReference type="PROSITE" id="PS51755">
    <property type="entry name" value="OMPR_PHOB"/>
    <property type="match status" value="1"/>
</dbReference>
<feature type="domain" description="Response regulatory" evidence="6">
    <location>
        <begin position="6"/>
        <end position="120"/>
    </location>
</feature>
<dbReference type="GO" id="GO:0000976">
    <property type="term" value="F:transcription cis-regulatory region binding"/>
    <property type="evidence" value="ECO:0007669"/>
    <property type="project" value="TreeGrafter"/>
</dbReference>
<dbReference type="Gene3D" id="3.40.50.2300">
    <property type="match status" value="1"/>
</dbReference>
<dbReference type="CDD" id="cd00383">
    <property type="entry name" value="trans_reg_C"/>
    <property type="match status" value="1"/>
</dbReference>
<dbReference type="InterPro" id="IPR016032">
    <property type="entry name" value="Sig_transdc_resp-reg_C-effctor"/>
</dbReference>
<dbReference type="GO" id="GO:0006355">
    <property type="term" value="P:regulation of DNA-templated transcription"/>
    <property type="evidence" value="ECO:0007669"/>
    <property type="project" value="InterPro"/>
</dbReference>
<dbReference type="Gene3D" id="1.10.10.10">
    <property type="entry name" value="Winged helix-like DNA-binding domain superfamily/Winged helix DNA-binding domain"/>
    <property type="match status" value="1"/>
</dbReference>
<evidence type="ECO:0000256" key="3">
    <source>
        <dbReference type="ARBA" id="ARBA00023125"/>
    </source>
</evidence>
<dbReference type="PANTHER" id="PTHR48111:SF40">
    <property type="entry name" value="PHOSPHATE REGULON TRANSCRIPTIONAL REGULATORY PROTEIN PHOB"/>
    <property type="match status" value="1"/>
</dbReference>
<keyword evidence="2" id="KW-0902">Two-component regulatory system</keyword>
<feature type="domain" description="OmpR/PhoB-type" evidence="7">
    <location>
        <begin position="131"/>
        <end position="228"/>
    </location>
</feature>
<feature type="modified residue" description="4-aspartylphosphate" evidence="4">
    <location>
        <position position="55"/>
    </location>
</feature>
<dbReference type="InterPro" id="IPR036388">
    <property type="entry name" value="WH-like_DNA-bd_sf"/>
</dbReference>
<reference evidence="8 9" key="1">
    <citation type="submission" date="2019-03" db="EMBL/GenBank/DDBJ databases">
        <authorList>
            <person name="Kim M.K.M."/>
        </authorList>
    </citation>
    <scope>NUCLEOTIDE SEQUENCE [LARGE SCALE GENOMIC DNA]</scope>
    <source>
        <strain evidence="8 9">17J68-15</strain>
    </source>
</reference>
<comment type="caution">
    <text evidence="8">The sequence shown here is derived from an EMBL/GenBank/DDBJ whole genome shotgun (WGS) entry which is preliminary data.</text>
</comment>
<dbReference type="OrthoDB" id="9790442at2"/>
<keyword evidence="1 4" id="KW-0597">Phosphoprotein</keyword>
<evidence type="ECO:0000259" key="7">
    <source>
        <dbReference type="PROSITE" id="PS51755"/>
    </source>
</evidence>
<name>A0A4R4E0U5_9BACT</name>
<evidence type="ECO:0000256" key="1">
    <source>
        <dbReference type="ARBA" id="ARBA00022553"/>
    </source>
</evidence>
<dbReference type="GO" id="GO:0032993">
    <property type="term" value="C:protein-DNA complex"/>
    <property type="evidence" value="ECO:0007669"/>
    <property type="project" value="TreeGrafter"/>
</dbReference>
<evidence type="ECO:0000256" key="2">
    <source>
        <dbReference type="ARBA" id="ARBA00023012"/>
    </source>
</evidence>
<dbReference type="RefSeq" id="WP_131851621.1">
    <property type="nucleotide sequence ID" value="NZ_SKFH01000009.1"/>
</dbReference>
<evidence type="ECO:0000256" key="4">
    <source>
        <dbReference type="PROSITE-ProRule" id="PRU00169"/>
    </source>
</evidence>
<dbReference type="PROSITE" id="PS50110">
    <property type="entry name" value="RESPONSE_REGULATORY"/>
    <property type="match status" value="1"/>
</dbReference>
<accession>A0A4R4E0U5</accession>
<evidence type="ECO:0000313" key="8">
    <source>
        <dbReference type="EMBL" id="TCZ72986.1"/>
    </source>
</evidence>
<dbReference type="SMART" id="SM00862">
    <property type="entry name" value="Trans_reg_C"/>
    <property type="match status" value="1"/>
</dbReference>
<dbReference type="Pfam" id="PF00072">
    <property type="entry name" value="Response_reg"/>
    <property type="match status" value="1"/>
</dbReference>
<evidence type="ECO:0000313" key="9">
    <source>
        <dbReference type="Proteomes" id="UP000295164"/>
    </source>
</evidence>
<feature type="DNA-binding region" description="OmpR/PhoB-type" evidence="5">
    <location>
        <begin position="131"/>
        <end position="228"/>
    </location>
</feature>
<dbReference type="GO" id="GO:0000156">
    <property type="term" value="F:phosphorelay response regulator activity"/>
    <property type="evidence" value="ECO:0007669"/>
    <property type="project" value="TreeGrafter"/>
</dbReference>
<dbReference type="SUPFAM" id="SSF52172">
    <property type="entry name" value="CheY-like"/>
    <property type="match status" value="1"/>
</dbReference>